<organism evidence="1 2">
    <name type="scientific">Byssochlamys spectabilis</name>
    <name type="common">Paecilomyces variotii</name>
    <dbReference type="NCBI Taxonomy" id="264951"/>
    <lineage>
        <taxon>Eukaryota</taxon>
        <taxon>Fungi</taxon>
        <taxon>Dikarya</taxon>
        <taxon>Ascomycota</taxon>
        <taxon>Pezizomycotina</taxon>
        <taxon>Eurotiomycetes</taxon>
        <taxon>Eurotiomycetidae</taxon>
        <taxon>Eurotiales</taxon>
        <taxon>Thermoascaceae</taxon>
        <taxon>Paecilomyces</taxon>
    </lineage>
</organism>
<dbReference type="PANTHER" id="PTHR35368">
    <property type="entry name" value="HYDROPEROXIDE REDUCTASE"/>
    <property type="match status" value="1"/>
</dbReference>
<dbReference type="VEuPathDB" id="FungiDB:C8Q69DRAFT_279000"/>
<dbReference type="InterPro" id="IPR003718">
    <property type="entry name" value="OsmC/Ohr_fam"/>
</dbReference>
<dbReference type="Proteomes" id="UP000283841">
    <property type="component" value="Unassembled WGS sequence"/>
</dbReference>
<sequence>MISYNHMLRHHQGVVALRSISRISSSSRPFSQSSRSFNKFSVRVSGTGRGVAQSIKADGHPHLIQTDAYKFFEGHESAPTPLVYNLGSLGSCTQVAGSLVAKSLGAKLGEWNVTVKGDLDTGVLAEGKDGNGNWESIEVNVRVQTDIEDENTFNKFVSETERRCPIMQLFKQSGTSWKSNWVNEKL</sequence>
<comment type="caution">
    <text evidence="1">The sequence shown here is derived from an EMBL/GenBank/DDBJ whole genome shotgun (WGS) entry which is preliminary data.</text>
</comment>
<dbReference type="STRING" id="264951.A0A443HT96"/>
<dbReference type="InterPro" id="IPR015946">
    <property type="entry name" value="KH_dom-like_a/b"/>
</dbReference>
<accession>A0A443HT96</accession>
<dbReference type="InterPro" id="IPR052924">
    <property type="entry name" value="OsmC/Ohr_hydroprdx_reductase"/>
</dbReference>
<evidence type="ECO:0000313" key="2">
    <source>
        <dbReference type="Proteomes" id="UP000283841"/>
    </source>
</evidence>
<dbReference type="Pfam" id="PF02566">
    <property type="entry name" value="OsmC"/>
    <property type="match status" value="1"/>
</dbReference>
<dbReference type="RefSeq" id="XP_028484677.1">
    <property type="nucleotide sequence ID" value="XM_028626891.1"/>
</dbReference>
<protein>
    <submittedName>
        <fullName evidence="1">OsmC/Ohr family</fullName>
    </submittedName>
</protein>
<dbReference type="InterPro" id="IPR036102">
    <property type="entry name" value="OsmC/Ohrsf"/>
</dbReference>
<proteinExistence type="predicted"/>
<dbReference type="EMBL" id="RCNU01000006">
    <property type="protein sequence ID" value="RWQ95032.1"/>
    <property type="molecule type" value="Genomic_DNA"/>
</dbReference>
<dbReference type="GeneID" id="39596168"/>
<gene>
    <name evidence="1" type="ORF">C8Q69DRAFT_279000</name>
</gene>
<dbReference type="AlphaFoldDB" id="A0A443HT96"/>
<keyword evidence="2" id="KW-1185">Reference proteome</keyword>
<dbReference type="PANTHER" id="PTHR35368:SF1">
    <property type="entry name" value="HYDROPEROXIDE REDUCTASE"/>
    <property type="match status" value="1"/>
</dbReference>
<dbReference type="SUPFAM" id="SSF82784">
    <property type="entry name" value="OsmC-like"/>
    <property type="match status" value="1"/>
</dbReference>
<reference evidence="1 2" key="1">
    <citation type="journal article" date="2018" name="Front. Microbiol.">
        <title>Genomic and genetic insights into a cosmopolitan fungus, Paecilomyces variotii (Eurotiales).</title>
        <authorList>
            <person name="Urquhart A.S."/>
            <person name="Mondo S.J."/>
            <person name="Makela M.R."/>
            <person name="Hane J.K."/>
            <person name="Wiebenga A."/>
            <person name="He G."/>
            <person name="Mihaltcheva S."/>
            <person name="Pangilinan J."/>
            <person name="Lipzen A."/>
            <person name="Barry K."/>
            <person name="de Vries R.P."/>
            <person name="Grigoriev I.V."/>
            <person name="Idnurm A."/>
        </authorList>
    </citation>
    <scope>NUCLEOTIDE SEQUENCE [LARGE SCALE GENOMIC DNA]</scope>
    <source>
        <strain evidence="1 2">CBS 101075</strain>
    </source>
</reference>
<dbReference type="Gene3D" id="3.30.300.20">
    <property type="match status" value="1"/>
</dbReference>
<evidence type="ECO:0000313" key="1">
    <source>
        <dbReference type="EMBL" id="RWQ95032.1"/>
    </source>
</evidence>
<name>A0A443HT96_BYSSP</name>